<dbReference type="Gene3D" id="1.10.10.10">
    <property type="entry name" value="Winged helix-like DNA-binding domain superfamily/Winged helix DNA-binding domain"/>
    <property type="match status" value="1"/>
</dbReference>
<dbReference type="Pfam" id="PF01051">
    <property type="entry name" value="Rep3_N"/>
    <property type="match status" value="1"/>
</dbReference>
<comment type="similarity">
    <text evidence="1">Belongs to the initiator RepB protein family.</text>
</comment>
<dbReference type="EMBL" id="NWVW01000014">
    <property type="protein sequence ID" value="PHO09081.1"/>
    <property type="molecule type" value="Genomic_DNA"/>
</dbReference>
<dbReference type="Proteomes" id="UP000221384">
    <property type="component" value="Unassembled WGS sequence"/>
</dbReference>
<organism evidence="3 4">
    <name type="scientific">Malaciobacter canalis</name>
    <dbReference type="NCBI Taxonomy" id="1912871"/>
    <lineage>
        <taxon>Bacteria</taxon>
        <taxon>Pseudomonadati</taxon>
        <taxon>Campylobacterota</taxon>
        <taxon>Epsilonproteobacteria</taxon>
        <taxon>Campylobacterales</taxon>
        <taxon>Arcobacteraceae</taxon>
        <taxon>Malaciobacter</taxon>
    </lineage>
</organism>
<dbReference type="RefSeq" id="WP_099334970.1">
    <property type="nucleotide sequence ID" value="NZ_CP042812.1"/>
</dbReference>
<evidence type="ECO:0000256" key="1">
    <source>
        <dbReference type="ARBA" id="ARBA00038283"/>
    </source>
</evidence>
<evidence type="ECO:0000259" key="2">
    <source>
        <dbReference type="Pfam" id="PF01051"/>
    </source>
</evidence>
<name>A0ABX4LSD0_9BACT</name>
<gene>
    <name evidence="3" type="ORF">CPG37_10815</name>
</gene>
<protein>
    <recommendedName>
        <fullName evidence="2">Initiator Rep protein WH1 domain-containing protein</fullName>
    </recommendedName>
</protein>
<evidence type="ECO:0000313" key="4">
    <source>
        <dbReference type="Proteomes" id="UP000221384"/>
    </source>
</evidence>
<keyword evidence="4" id="KW-1185">Reference proteome</keyword>
<proteinExistence type="inferred from homology"/>
<reference evidence="3 4" key="1">
    <citation type="submission" date="2017-09" db="EMBL/GenBank/DDBJ databases">
        <authorList>
            <person name="Perez-Cataluna A."/>
            <person name="Figueras M.J."/>
            <person name="Salas-Masso N."/>
        </authorList>
    </citation>
    <scope>NUCLEOTIDE SEQUENCE [LARGE SCALE GENOMIC DNA]</scope>
    <source>
        <strain evidence="3 4">F138-33</strain>
    </source>
</reference>
<dbReference type="InterPro" id="IPR036388">
    <property type="entry name" value="WH-like_DNA-bd_sf"/>
</dbReference>
<comment type="caution">
    <text evidence="3">The sequence shown here is derived from an EMBL/GenBank/DDBJ whole genome shotgun (WGS) entry which is preliminary data.</text>
</comment>
<accession>A0ABX4LSD0</accession>
<feature type="domain" description="Initiator Rep protein WH1" evidence="2">
    <location>
        <begin position="65"/>
        <end position="177"/>
    </location>
</feature>
<sequence>MENLYFNIPTVISHSYFILSNEVVHMSEKEINYFYSLLYLFRKNMKDESKVKIFVKNGKKHSISDDFENITVRIELSQFNDLGVVSNNTYEDLKNFIQKLQNREIVINSLGKDKRLDIQPLKMIEEYEIDKNILYLTLNDDFLFLFLHTQKYYMKVDLNILFKIKGYKSKKLYLFIKDYSLFKNKCIKISKENLENLIGKIPSKNRFQKDIENVNTVIYKDKNKDKNISDLDENKDKNISDLDIEYPTIIGRKLKKYEFKFKNLVKKETDKDSEPKEEIPKEIKEAVDKRIERKIKKGEQIDNLDGYKQKSYQSEMKKLQPKEKTDIEIKIDNFIDEEKSKHHIDISKGGNPKIIINGMWWIDNSYLIKNPFGEKLTQNPTETLEKIENGSLVFTVEYSNGYSDDMKKMYFLTDSELRKRGLI</sequence>
<evidence type="ECO:0000313" key="3">
    <source>
        <dbReference type="EMBL" id="PHO09081.1"/>
    </source>
</evidence>
<dbReference type="InterPro" id="IPR000525">
    <property type="entry name" value="Initiator_Rep_WH1"/>
</dbReference>